<dbReference type="AlphaFoldDB" id="A0A1W1HC01"/>
<dbReference type="InterPro" id="IPR051012">
    <property type="entry name" value="CellSynth/LPSAsmb/PSIAsmb"/>
</dbReference>
<dbReference type="PANTHER" id="PTHR45586:SF1">
    <property type="entry name" value="LIPOPOLYSACCHARIDE ASSEMBLY PROTEIN B"/>
    <property type="match status" value="1"/>
</dbReference>
<dbReference type="Proteomes" id="UP000191931">
    <property type="component" value="Unassembled WGS sequence"/>
</dbReference>
<dbReference type="RefSeq" id="WP_186441625.1">
    <property type="nucleotide sequence ID" value="NZ_LT828556.1"/>
</dbReference>
<feature type="repeat" description="TPR" evidence="3">
    <location>
        <begin position="231"/>
        <end position="264"/>
    </location>
</feature>
<keyword evidence="2 3" id="KW-0802">TPR repeat</keyword>
<evidence type="ECO:0000256" key="3">
    <source>
        <dbReference type="PROSITE-ProRule" id="PRU00339"/>
    </source>
</evidence>
<dbReference type="SUPFAM" id="SSF48452">
    <property type="entry name" value="TPR-like"/>
    <property type="match status" value="2"/>
</dbReference>
<evidence type="ECO:0000256" key="1">
    <source>
        <dbReference type="ARBA" id="ARBA00022737"/>
    </source>
</evidence>
<evidence type="ECO:0000256" key="2">
    <source>
        <dbReference type="ARBA" id="ARBA00022803"/>
    </source>
</evidence>
<dbReference type="SMART" id="SM00028">
    <property type="entry name" value="TPR"/>
    <property type="match status" value="7"/>
</dbReference>
<keyword evidence="5" id="KW-1185">Reference proteome</keyword>
<gene>
    <name evidence="4" type="ORF">MTBBW1_2020003</name>
</gene>
<keyword evidence="1" id="KW-0677">Repeat</keyword>
<dbReference type="PROSITE" id="PS50005">
    <property type="entry name" value="TPR"/>
    <property type="match status" value="1"/>
</dbReference>
<accession>A0A1W1HC01</accession>
<dbReference type="InterPro" id="IPR019734">
    <property type="entry name" value="TPR_rpt"/>
</dbReference>
<dbReference type="PANTHER" id="PTHR45586">
    <property type="entry name" value="TPR REPEAT-CONTAINING PROTEIN PA4667"/>
    <property type="match status" value="1"/>
</dbReference>
<sequence>MKIPFYKASAIAIIAGLILVAMGWNMLLTLSRYNYQKGVNALDTERYDHALICLANAESFLPDLFVDLPVSRDFFRIYFARGQAMYHKATAAGDRLAEFELLEKSCADLKEAAALAPSSYRVAIWLAKVTARLELIFPHVHRDQENPYSALELYKTAAQLRPSGITVHYELLKYMSVRGITSGFDELAVKTVQIFPGAYAYLKKESFYTPALGEKIKEGVLKAAELEITPRTTYGVLSSIYRDEGDFDRAAFYYGESLRFSPSSNNYSHFLHLGWLFMKKGDMADAHAMYIKALKESGDVGAALNRIYSYYKNEDDLEGFMQLTVVIEDECHSSEELDLAMAKCRMDMELYGLARAILIRRSVEKPSAVVYGMLAEIALKEKDWDKMELAAQRATVFEPENSVYWKLFARALQNQRKFDSAEDAADRALDAAKSQKERAGILDQRAWIRWSAGDLDGALKDWQAVSAINPENPWFYYRISMACNRLGKDADAEDNARKALELKPDNETFIKWYGKMEKNLQK</sequence>
<dbReference type="Gene3D" id="1.25.40.10">
    <property type="entry name" value="Tetratricopeptide repeat domain"/>
    <property type="match status" value="4"/>
</dbReference>
<evidence type="ECO:0008006" key="6">
    <source>
        <dbReference type="Google" id="ProtNLM"/>
    </source>
</evidence>
<organism evidence="4 5">
    <name type="scientific">Desulfamplus magnetovallimortis</name>
    <dbReference type="NCBI Taxonomy" id="1246637"/>
    <lineage>
        <taxon>Bacteria</taxon>
        <taxon>Pseudomonadati</taxon>
        <taxon>Thermodesulfobacteriota</taxon>
        <taxon>Desulfobacteria</taxon>
        <taxon>Desulfobacterales</taxon>
        <taxon>Desulfobacteraceae</taxon>
        <taxon>Desulfamplus</taxon>
    </lineage>
</organism>
<dbReference type="STRING" id="1246637.MTBBW1_2020003"/>
<proteinExistence type="predicted"/>
<protein>
    <recommendedName>
        <fullName evidence="6">Tetratricopeptide repeat protein</fullName>
    </recommendedName>
</protein>
<evidence type="ECO:0000313" key="4">
    <source>
        <dbReference type="EMBL" id="SLM29908.1"/>
    </source>
</evidence>
<dbReference type="InterPro" id="IPR011990">
    <property type="entry name" value="TPR-like_helical_dom_sf"/>
</dbReference>
<dbReference type="EMBL" id="FWEV01000116">
    <property type="protein sequence ID" value="SLM29908.1"/>
    <property type="molecule type" value="Genomic_DNA"/>
</dbReference>
<dbReference type="Pfam" id="PF13181">
    <property type="entry name" value="TPR_8"/>
    <property type="match status" value="2"/>
</dbReference>
<name>A0A1W1HC01_9BACT</name>
<evidence type="ECO:0000313" key="5">
    <source>
        <dbReference type="Proteomes" id="UP000191931"/>
    </source>
</evidence>
<reference evidence="4 5" key="1">
    <citation type="submission" date="2017-03" db="EMBL/GenBank/DDBJ databases">
        <authorList>
            <person name="Afonso C.L."/>
            <person name="Miller P.J."/>
            <person name="Scott M.A."/>
            <person name="Spackman E."/>
            <person name="Goraichik I."/>
            <person name="Dimitrov K.M."/>
            <person name="Suarez D.L."/>
            <person name="Swayne D.E."/>
        </authorList>
    </citation>
    <scope>NUCLEOTIDE SEQUENCE [LARGE SCALE GENOMIC DNA]</scope>
    <source>
        <strain evidence="4">PRJEB14757</strain>
    </source>
</reference>